<dbReference type="Gene3D" id="1.10.260.40">
    <property type="entry name" value="lambda repressor-like DNA-binding domains"/>
    <property type="match status" value="1"/>
</dbReference>
<evidence type="ECO:0000256" key="7">
    <source>
        <dbReference type="ARBA" id="ARBA00023136"/>
    </source>
</evidence>
<comment type="subcellular location">
    <subcellularLocation>
        <location evidence="1">Cell membrane</location>
        <topology evidence="1">Multi-pass membrane protein</topology>
    </subcellularLocation>
</comment>
<dbReference type="InterPro" id="IPR042193">
    <property type="entry name" value="FHIPEP_3"/>
</dbReference>
<keyword evidence="10" id="KW-1185">Reference proteome</keyword>
<dbReference type="CDD" id="cd00093">
    <property type="entry name" value="HTH_XRE"/>
    <property type="match status" value="1"/>
</dbReference>
<keyword evidence="7" id="KW-0472">Membrane</keyword>
<dbReference type="SMART" id="SM00530">
    <property type="entry name" value="HTH_XRE"/>
    <property type="match status" value="1"/>
</dbReference>
<sequence length="266" mass="30578">MINGFEERLINARKDKNYTQEELALRLGVTPQAVSKWERGMGYPDTPLMVSLCHILNCSMDFILKGEERVEFVEKGGLKPSGEILNEIIAEPFLLEFGTGLIAAAGDESSKGFTEIAEIRKRAAASFGILLPQIRIRDNEDMDKLSYHFFAYNNKLYENAFTSEEEISFLQIYRDLEQICTKYYGQIINKQLTKRLADNLEEKYPEVIKGVIPEKISLIQFQNILIQIYEKKGTIHNLIKIVERLDEKAGSIRDIKMLAEEIMKEE</sequence>
<keyword evidence="5" id="KW-1133">Transmembrane helix</keyword>
<evidence type="ECO:0000256" key="3">
    <source>
        <dbReference type="ARBA" id="ARBA00022475"/>
    </source>
</evidence>
<evidence type="ECO:0000259" key="8">
    <source>
        <dbReference type="PROSITE" id="PS50943"/>
    </source>
</evidence>
<evidence type="ECO:0000256" key="2">
    <source>
        <dbReference type="ARBA" id="ARBA00008835"/>
    </source>
</evidence>
<dbReference type="Pfam" id="PF01381">
    <property type="entry name" value="HTH_3"/>
    <property type="match status" value="1"/>
</dbReference>
<dbReference type="Proteomes" id="UP000184612">
    <property type="component" value="Unassembled WGS sequence"/>
</dbReference>
<keyword evidence="3" id="KW-1003">Cell membrane</keyword>
<dbReference type="PANTHER" id="PTHR46558:SF4">
    <property type="entry name" value="DNA-BIDING PHAGE PROTEIN"/>
    <property type="match status" value="1"/>
</dbReference>
<dbReference type="EMBL" id="FRFD01000004">
    <property type="protein sequence ID" value="SHO47085.1"/>
    <property type="molecule type" value="Genomic_DNA"/>
</dbReference>
<gene>
    <name evidence="9" type="ORF">SAMN02745217_01393</name>
</gene>
<dbReference type="Gene3D" id="3.40.30.60">
    <property type="entry name" value="FHIPEP family, domain 1"/>
    <property type="match status" value="1"/>
</dbReference>
<dbReference type="InterPro" id="IPR042194">
    <property type="entry name" value="FHIPEP_1"/>
</dbReference>
<dbReference type="STRING" id="1121345.SAMN02745217_01393"/>
<evidence type="ECO:0000256" key="5">
    <source>
        <dbReference type="ARBA" id="ARBA00022989"/>
    </source>
</evidence>
<dbReference type="Pfam" id="PF00771">
    <property type="entry name" value="FHIPEP"/>
    <property type="match status" value="2"/>
</dbReference>
<name>A0A1M7Y4J5_9FIRM</name>
<proteinExistence type="inferred from homology"/>
<comment type="similarity">
    <text evidence="2">Belongs to the FHIPEP (flagella/HR/invasion proteins export pore) family.</text>
</comment>
<dbReference type="InterPro" id="IPR001712">
    <property type="entry name" value="T3SS_FHIPEP"/>
</dbReference>
<dbReference type="PROSITE" id="PS50943">
    <property type="entry name" value="HTH_CROC1"/>
    <property type="match status" value="1"/>
</dbReference>
<dbReference type="SUPFAM" id="SSF47413">
    <property type="entry name" value="lambda repressor-like DNA-binding domains"/>
    <property type="match status" value="1"/>
</dbReference>
<dbReference type="InterPro" id="IPR001387">
    <property type="entry name" value="Cro/C1-type_HTH"/>
</dbReference>
<protein>
    <submittedName>
        <fullName evidence="9">FHIPEP family protein</fullName>
    </submittedName>
</protein>
<evidence type="ECO:0000256" key="6">
    <source>
        <dbReference type="ARBA" id="ARBA00023125"/>
    </source>
</evidence>
<organism evidence="9 10">
    <name type="scientific">Anaerocolumna xylanovorans DSM 12503</name>
    <dbReference type="NCBI Taxonomy" id="1121345"/>
    <lineage>
        <taxon>Bacteria</taxon>
        <taxon>Bacillati</taxon>
        <taxon>Bacillota</taxon>
        <taxon>Clostridia</taxon>
        <taxon>Lachnospirales</taxon>
        <taxon>Lachnospiraceae</taxon>
        <taxon>Anaerocolumna</taxon>
    </lineage>
</organism>
<dbReference type="GO" id="GO:0005886">
    <property type="term" value="C:plasma membrane"/>
    <property type="evidence" value="ECO:0007669"/>
    <property type="project" value="UniProtKB-SubCell"/>
</dbReference>
<feature type="domain" description="HTH cro/C1-type" evidence="8">
    <location>
        <begin position="9"/>
        <end position="63"/>
    </location>
</feature>
<dbReference type="AlphaFoldDB" id="A0A1M7Y4J5"/>
<accession>A0A1M7Y4J5</accession>
<dbReference type="OrthoDB" id="9815852at2"/>
<dbReference type="PANTHER" id="PTHR46558">
    <property type="entry name" value="TRACRIPTIONAL REGULATORY PROTEIN-RELATED-RELATED"/>
    <property type="match status" value="1"/>
</dbReference>
<dbReference type="Gene3D" id="1.10.8.540">
    <property type="entry name" value="FHIPEP family, domain 3"/>
    <property type="match status" value="1"/>
</dbReference>
<keyword evidence="4" id="KW-0812">Transmembrane</keyword>
<reference evidence="9 10" key="1">
    <citation type="submission" date="2016-12" db="EMBL/GenBank/DDBJ databases">
        <authorList>
            <person name="Song W.-J."/>
            <person name="Kurnit D.M."/>
        </authorList>
    </citation>
    <scope>NUCLEOTIDE SEQUENCE [LARGE SCALE GENOMIC DNA]</scope>
    <source>
        <strain evidence="9 10">DSM 12503</strain>
    </source>
</reference>
<dbReference type="GO" id="GO:0009306">
    <property type="term" value="P:protein secretion"/>
    <property type="evidence" value="ECO:0007669"/>
    <property type="project" value="InterPro"/>
</dbReference>
<dbReference type="GO" id="GO:0003677">
    <property type="term" value="F:DNA binding"/>
    <property type="evidence" value="ECO:0007669"/>
    <property type="project" value="UniProtKB-KW"/>
</dbReference>
<dbReference type="RefSeq" id="WP_073588120.1">
    <property type="nucleotide sequence ID" value="NZ_FRFD01000004.1"/>
</dbReference>
<evidence type="ECO:0000256" key="4">
    <source>
        <dbReference type="ARBA" id="ARBA00022692"/>
    </source>
</evidence>
<dbReference type="InterPro" id="IPR010982">
    <property type="entry name" value="Lambda_DNA-bd_dom_sf"/>
</dbReference>
<evidence type="ECO:0000313" key="9">
    <source>
        <dbReference type="EMBL" id="SHO47085.1"/>
    </source>
</evidence>
<evidence type="ECO:0000313" key="10">
    <source>
        <dbReference type="Proteomes" id="UP000184612"/>
    </source>
</evidence>
<evidence type="ECO:0000256" key="1">
    <source>
        <dbReference type="ARBA" id="ARBA00004651"/>
    </source>
</evidence>
<keyword evidence="6" id="KW-0238">DNA-binding</keyword>